<dbReference type="SUPFAM" id="SSF142795">
    <property type="entry name" value="CAC2185-like"/>
    <property type="match status" value="1"/>
</dbReference>
<evidence type="ECO:0000313" key="1">
    <source>
        <dbReference type="EMBL" id="MBD8501213.1"/>
    </source>
</evidence>
<dbReference type="RefSeq" id="WP_192027415.1">
    <property type="nucleotide sequence ID" value="NZ_JACYTN010000043.1"/>
</dbReference>
<sequence>MITLKFNRLIRDVRDKCIHFVHSIACIRKRRRLTNKTPTIISNNCVGGIIYYDLGLPFNSPTINLYFEHDEFITYVTYLEEYSKTELFEDMDTEENFPIGVLRNEYGEVRLYFMHFSSFEEAKEKWEERTKRIDFTNIFIIMDGGLHYSKEDLEQFDNIKYKNKIILTNGVESSSKSSFPMSFYDETYFSGKLLALKSIISRERYLDEFDYVSFLNASGCNENTIEGEHI</sequence>
<dbReference type="Pfam" id="PF08942">
    <property type="entry name" value="DUF1919"/>
    <property type="match status" value="1"/>
</dbReference>
<proteinExistence type="predicted"/>
<accession>A0ABR9B4A2</accession>
<reference evidence="1 2" key="1">
    <citation type="submission" date="2020-09" db="EMBL/GenBank/DDBJ databases">
        <title>Paenibacillus sp. CAU 1523 isolated from sand of Haeundae Beach.</title>
        <authorList>
            <person name="Kim W."/>
        </authorList>
    </citation>
    <scope>NUCLEOTIDE SEQUENCE [LARGE SCALE GENOMIC DNA]</scope>
    <source>
        <strain evidence="1 2">CAU 1523</strain>
    </source>
</reference>
<dbReference type="EMBL" id="JACYTN010000043">
    <property type="protein sequence ID" value="MBD8501213.1"/>
    <property type="molecule type" value="Genomic_DNA"/>
</dbReference>
<evidence type="ECO:0000313" key="2">
    <source>
        <dbReference type="Proteomes" id="UP000634529"/>
    </source>
</evidence>
<dbReference type="InterPro" id="IPR037226">
    <property type="entry name" value="CAC2185-like_sf"/>
</dbReference>
<keyword evidence="2" id="KW-1185">Reference proteome</keyword>
<organism evidence="1 2">
    <name type="scientific">Paenibacillus arenosi</name>
    <dbReference type="NCBI Taxonomy" id="2774142"/>
    <lineage>
        <taxon>Bacteria</taxon>
        <taxon>Bacillati</taxon>
        <taxon>Bacillota</taxon>
        <taxon>Bacilli</taxon>
        <taxon>Bacillales</taxon>
        <taxon>Paenibacillaceae</taxon>
        <taxon>Paenibacillus</taxon>
    </lineage>
</organism>
<dbReference type="InterPro" id="IPR015037">
    <property type="entry name" value="DUF1919"/>
</dbReference>
<name>A0ABR9B4A2_9BACL</name>
<dbReference type="Proteomes" id="UP000634529">
    <property type="component" value="Unassembled WGS sequence"/>
</dbReference>
<comment type="caution">
    <text evidence="1">The sequence shown here is derived from an EMBL/GenBank/DDBJ whole genome shotgun (WGS) entry which is preliminary data.</text>
</comment>
<gene>
    <name evidence="1" type="ORF">IFO66_23345</name>
</gene>
<protein>
    <submittedName>
        <fullName evidence="1">DUF1919 domain-containing protein</fullName>
    </submittedName>
</protein>